<feature type="region of interest" description="Disordered" evidence="1">
    <location>
        <begin position="310"/>
        <end position="332"/>
    </location>
</feature>
<accession>A0A6G1IDQ4</accession>
<dbReference type="OrthoDB" id="3801471at2759"/>
<feature type="compositionally biased region" description="Basic and acidic residues" evidence="1">
    <location>
        <begin position="211"/>
        <end position="222"/>
    </location>
</feature>
<keyword evidence="3" id="KW-1185">Reference proteome</keyword>
<evidence type="ECO:0000313" key="3">
    <source>
        <dbReference type="Proteomes" id="UP000799291"/>
    </source>
</evidence>
<evidence type="ECO:0000256" key="1">
    <source>
        <dbReference type="SAM" id="MobiDB-lite"/>
    </source>
</evidence>
<organism evidence="2 3">
    <name type="scientific">Lentithecium fluviatile CBS 122367</name>
    <dbReference type="NCBI Taxonomy" id="1168545"/>
    <lineage>
        <taxon>Eukaryota</taxon>
        <taxon>Fungi</taxon>
        <taxon>Dikarya</taxon>
        <taxon>Ascomycota</taxon>
        <taxon>Pezizomycotina</taxon>
        <taxon>Dothideomycetes</taxon>
        <taxon>Pleosporomycetidae</taxon>
        <taxon>Pleosporales</taxon>
        <taxon>Massarineae</taxon>
        <taxon>Lentitheciaceae</taxon>
        <taxon>Lentithecium</taxon>
    </lineage>
</organism>
<dbReference type="EMBL" id="MU005639">
    <property type="protein sequence ID" value="KAF2676101.1"/>
    <property type="molecule type" value="Genomic_DNA"/>
</dbReference>
<sequence length="436" mass="48102">MATSIRPHTSSRTSRHLASSPTRPATSHSTIRRVTPSPDSLPEALGKRLAAHSTPRYATWSHDPNQNGMRPVSTSVLDAYGMDQGGKDDGEGEMARPRTDGLRETRPLEPQRPNITRNLTPTRIPQPTASFRNRKTATTADTTTSMEKAGLKRSRTGRISPTKHAAPRKHRPLSMPMPMPLNSNSEDHVRGISSPLKGALVPLVNGKVGENEVEGRKKEQERGSGFTMFPTEDPFITPASAASMGNSTLTNEEADRIEAAPQVRGYKIHRKPLATTTRASPSTFPPTNTNTKTPLHTLTSFPLTHRVSSITSTRTNRTNKTTFSTPGRDEMERKKSALDEFAGDDGPFGRAKDLKGLEERRRKIEDGGKEKTIKLGRKRGEKKEVGYDADELLALGRLWVRVRRGFGAGLRLAYLAWQNPEIREERRIEDGANGLA</sequence>
<feature type="compositionally biased region" description="Polar residues" evidence="1">
    <location>
        <begin position="1"/>
        <end position="29"/>
    </location>
</feature>
<feature type="compositionally biased region" description="Low complexity" evidence="1">
    <location>
        <begin position="280"/>
        <end position="296"/>
    </location>
</feature>
<gene>
    <name evidence="2" type="ORF">K458DRAFT_469585</name>
</gene>
<feature type="compositionally biased region" description="Polar residues" evidence="1">
    <location>
        <begin position="113"/>
        <end position="131"/>
    </location>
</feature>
<evidence type="ECO:0000313" key="2">
    <source>
        <dbReference type="EMBL" id="KAF2676101.1"/>
    </source>
</evidence>
<feature type="compositionally biased region" description="Low complexity" evidence="1">
    <location>
        <begin position="310"/>
        <end position="325"/>
    </location>
</feature>
<dbReference type="Proteomes" id="UP000799291">
    <property type="component" value="Unassembled WGS sequence"/>
</dbReference>
<protein>
    <submittedName>
        <fullName evidence="2">Uncharacterized protein</fullName>
    </submittedName>
</protein>
<dbReference type="AlphaFoldDB" id="A0A6G1IDQ4"/>
<feature type="compositionally biased region" description="Polar residues" evidence="1">
    <location>
        <begin position="62"/>
        <end position="76"/>
    </location>
</feature>
<reference evidence="2" key="1">
    <citation type="journal article" date="2020" name="Stud. Mycol.">
        <title>101 Dothideomycetes genomes: a test case for predicting lifestyles and emergence of pathogens.</title>
        <authorList>
            <person name="Haridas S."/>
            <person name="Albert R."/>
            <person name="Binder M."/>
            <person name="Bloem J."/>
            <person name="Labutti K."/>
            <person name="Salamov A."/>
            <person name="Andreopoulos B."/>
            <person name="Baker S."/>
            <person name="Barry K."/>
            <person name="Bills G."/>
            <person name="Bluhm B."/>
            <person name="Cannon C."/>
            <person name="Castanera R."/>
            <person name="Culley D."/>
            <person name="Daum C."/>
            <person name="Ezra D."/>
            <person name="Gonzalez J."/>
            <person name="Henrissat B."/>
            <person name="Kuo A."/>
            <person name="Liang C."/>
            <person name="Lipzen A."/>
            <person name="Lutzoni F."/>
            <person name="Magnuson J."/>
            <person name="Mondo S."/>
            <person name="Nolan M."/>
            <person name="Ohm R."/>
            <person name="Pangilinan J."/>
            <person name="Park H.-J."/>
            <person name="Ramirez L."/>
            <person name="Alfaro M."/>
            <person name="Sun H."/>
            <person name="Tritt A."/>
            <person name="Yoshinaga Y."/>
            <person name="Zwiers L.-H."/>
            <person name="Turgeon B."/>
            <person name="Goodwin S."/>
            <person name="Spatafora J."/>
            <person name="Crous P."/>
            <person name="Grigoriev I."/>
        </authorList>
    </citation>
    <scope>NUCLEOTIDE SEQUENCE</scope>
    <source>
        <strain evidence="2">CBS 122367</strain>
    </source>
</reference>
<feature type="compositionally biased region" description="Basic and acidic residues" evidence="1">
    <location>
        <begin position="85"/>
        <end position="109"/>
    </location>
</feature>
<feature type="region of interest" description="Disordered" evidence="1">
    <location>
        <begin position="1"/>
        <end position="176"/>
    </location>
</feature>
<name>A0A6G1IDQ4_9PLEO</name>
<feature type="region of interest" description="Disordered" evidence="1">
    <location>
        <begin position="211"/>
        <end position="296"/>
    </location>
</feature>
<proteinExistence type="predicted"/>